<reference evidence="1 2" key="1">
    <citation type="journal article" date="2020" name="Cell">
        <title>Large-Scale Comparative Analyses of Tick Genomes Elucidate Their Genetic Diversity and Vector Capacities.</title>
        <authorList>
            <consortium name="Tick Genome and Microbiome Consortium (TIGMIC)"/>
            <person name="Jia N."/>
            <person name="Wang J."/>
            <person name="Shi W."/>
            <person name="Du L."/>
            <person name="Sun Y."/>
            <person name="Zhan W."/>
            <person name="Jiang J.F."/>
            <person name="Wang Q."/>
            <person name="Zhang B."/>
            <person name="Ji P."/>
            <person name="Bell-Sakyi L."/>
            <person name="Cui X.M."/>
            <person name="Yuan T.T."/>
            <person name="Jiang B.G."/>
            <person name="Yang W.F."/>
            <person name="Lam T.T."/>
            <person name="Chang Q.C."/>
            <person name="Ding S.J."/>
            <person name="Wang X.J."/>
            <person name="Zhu J.G."/>
            <person name="Ruan X.D."/>
            <person name="Zhao L."/>
            <person name="Wei J.T."/>
            <person name="Ye R.Z."/>
            <person name="Que T.C."/>
            <person name="Du C.H."/>
            <person name="Zhou Y.H."/>
            <person name="Cheng J.X."/>
            <person name="Dai P.F."/>
            <person name="Guo W.B."/>
            <person name="Han X.H."/>
            <person name="Huang E.J."/>
            <person name="Li L.F."/>
            <person name="Wei W."/>
            <person name="Gao Y.C."/>
            <person name="Liu J.Z."/>
            <person name="Shao H.Z."/>
            <person name="Wang X."/>
            <person name="Wang C.C."/>
            <person name="Yang T.C."/>
            <person name="Huo Q.B."/>
            <person name="Li W."/>
            <person name="Chen H.Y."/>
            <person name="Chen S.E."/>
            <person name="Zhou L.G."/>
            <person name="Ni X.B."/>
            <person name="Tian J.H."/>
            <person name="Sheng Y."/>
            <person name="Liu T."/>
            <person name="Pan Y.S."/>
            <person name="Xia L.Y."/>
            <person name="Li J."/>
            <person name="Zhao F."/>
            <person name="Cao W.C."/>
        </authorList>
    </citation>
    <scope>NUCLEOTIDE SEQUENCE [LARGE SCALE GENOMIC DNA]</scope>
    <source>
        <strain evidence="1">Iper-2018</strain>
    </source>
</reference>
<proteinExistence type="predicted"/>
<dbReference type="EMBL" id="JABSTQ010009178">
    <property type="protein sequence ID" value="KAG0432089.1"/>
    <property type="molecule type" value="Genomic_DNA"/>
</dbReference>
<gene>
    <name evidence="1" type="ORF">HPB47_021187</name>
</gene>
<dbReference type="Proteomes" id="UP000805193">
    <property type="component" value="Unassembled WGS sequence"/>
</dbReference>
<keyword evidence="2" id="KW-1185">Reference proteome</keyword>
<comment type="caution">
    <text evidence="1">The sequence shown here is derived from an EMBL/GenBank/DDBJ whole genome shotgun (WGS) entry which is preliminary data.</text>
</comment>
<evidence type="ECO:0000313" key="2">
    <source>
        <dbReference type="Proteomes" id="UP000805193"/>
    </source>
</evidence>
<sequence length="895" mass="93070">MDGKMGQVHSQRPELSGGSSGPPSVSGGEEECPPGGRSTPLGRPGPGTPPAPHPGLSPLRPAPSPSGPSPSGGGGGGGSRSMSPAIGAQSNIPVPPRPSSSQSDSSAPNHLSQPQLPQQGYNQQMQASSMYGAKMHQGIMSSYPGPHYPQSNYPRQPGGLGPMPGYGPPQGPGPGGYPGHGGGRVGAQGSVAAGYPYGNSQYGYGGANSLMPPPGPQYSKGGQGALGVPPSGGGVPGGAGSRPMYLRQHLQQKMYGYASPMTPPGGEGTSPSPSEGVAPGPPPGACYSQCPTTPMSAPSALLAQGVSSPPVSGGGASHEGPAPGRPLAPPPQVLDEGSQASNASASSSLPEEHLGGEGGAKGGKQPPMSHPPTPNTLPSPGGASMSSFHDEFESVSSPSWPRTPASPVVNSQVYEHHMIKRPDGLLKLYDMSEEPERRAFLDKLIVYNDERGTPITQCPTISKQPLDLFRLYLIVKDRGGFVEVTKAKHWKDVAGVLGIGASSSAAYTLRKQYVKHLLPFECKYDRGGIDPQPIISQLESASRKKAKGTMSPSGAAQDYGPPSQSMEGYPAAGGYHPGAPYPPGAPPSMMGASEYPCPPGYPPTNHVGCEPDGYPPAEEYPGEGYPHGYSQAPPYAAGQAGIGGGTCGYAPGADQYAGEGYEGGYNGRDPYGAGAPYPMRAQAGAPSYPPQYQGHYDRERAIVREGAAVNQDMADKWLTDHLDKMLKGAWMEIRSETLSNCFRKAGFVRPSASPAEVEGEEAATPDDREEVRQAWKEALEARLVDEADNLEDFIVADKDVWATEELDDAAIVREVRAAAGREEAQSSSDDDDGDEDAPPPQAIGTATALEYITALKDLVFARGLPEEYACHLDNLGKTLERTTVRKQAAITSFFK</sequence>
<name>A0AC60QE84_IXOPE</name>
<accession>A0AC60QE84</accession>
<protein>
    <submittedName>
        <fullName evidence="1">Uncharacterized protein</fullName>
    </submittedName>
</protein>
<organism evidence="1 2">
    <name type="scientific">Ixodes persulcatus</name>
    <name type="common">Taiga tick</name>
    <dbReference type="NCBI Taxonomy" id="34615"/>
    <lineage>
        <taxon>Eukaryota</taxon>
        <taxon>Metazoa</taxon>
        <taxon>Ecdysozoa</taxon>
        <taxon>Arthropoda</taxon>
        <taxon>Chelicerata</taxon>
        <taxon>Arachnida</taxon>
        <taxon>Acari</taxon>
        <taxon>Parasitiformes</taxon>
        <taxon>Ixodida</taxon>
        <taxon>Ixodoidea</taxon>
        <taxon>Ixodidae</taxon>
        <taxon>Ixodinae</taxon>
        <taxon>Ixodes</taxon>
    </lineage>
</organism>
<evidence type="ECO:0000313" key="1">
    <source>
        <dbReference type="EMBL" id="KAG0432089.1"/>
    </source>
</evidence>